<evidence type="ECO:0000256" key="3">
    <source>
        <dbReference type="ARBA" id="ARBA00022701"/>
    </source>
</evidence>
<protein>
    <recommendedName>
        <fullName evidence="10">Kinesin-like protein</fullName>
    </recommendedName>
</protein>
<feature type="coiled-coil region" evidence="11">
    <location>
        <begin position="400"/>
        <end position="448"/>
    </location>
</feature>
<accession>A0ABM4BX31</accession>
<dbReference type="Proteomes" id="UP001652625">
    <property type="component" value="Chromosome 05"/>
</dbReference>
<evidence type="ECO:0000256" key="11">
    <source>
        <dbReference type="SAM" id="Coils"/>
    </source>
</evidence>
<dbReference type="InterPro" id="IPR001752">
    <property type="entry name" value="Kinesin_motor_dom"/>
</dbReference>
<evidence type="ECO:0000256" key="6">
    <source>
        <dbReference type="ARBA" id="ARBA00023054"/>
    </source>
</evidence>
<comment type="subcellular location">
    <subcellularLocation>
        <location evidence="1">Cytoplasm</location>
        <location evidence="1">Cytoskeleton</location>
    </subcellularLocation>
</comment>
<dbReference type="PANTHER" id="PTHR47969:SF21">
    <property type="entry name" value="KINESIN-LIKE PROTEIN"/>
    <property type="match status" value="1"/>
</dbReference>
<evidence type="ECO:0000256" key="8">
    <source>
        <dbReference type="ARBA" id="ARBA00023212"/>
    </source>
</evidence>
<dbReference type="RefSeq" id="XP_065653772.1">
    <property type="nucleotide sequence ID" value="XM_065797700.1"/>
</dbReference>
<reference evidence="15 16" key="1">
    <citation type="submission" date="2025-05" db="UniProtKB">
        <authorList>
            <consortium name="RefSeq"/>
        </authorList>
    </citation>
    <scope>IDENTIFICATION</scope>
</reference>
<evidence type="ECO:0000259" key="13">
    <source>
        <dbReference type="PROSITE" id="PS50067"/>
    </source>
</evidence>
<organism evidence="14 17">
    <name type="scientific">Hydra vulgaris</name>
    <name type="common">Hydra</name>
    <name type="synonym">Hydra attenuata</name>
    <dbReference type="NCBI Taxonomy" id="6087"/>
    <lineage>
        <taxon>Eukaryota</taxon>
        <taxon>Metazoa</taxon>
        <taxon>Cnidaria</taxon>
        <taxon>Hydrozoa</taxon>
        <taxon>Hydroidolina</taxon>
        <taxon>Anthoathecata</taxon>
        <taxon>Aplanulata</taxon>
        <taxon>Hydridae</taxon>
        <taxon>Hydra</taxon>
    </lineage>
</organism>
<evidence type="ECO:0000313" key="17">
    <source>
        <dbReference type="RefSeq" id="XP_065653774.1"/>
    </source>
</evidence>
<dbReference type="InterPro" id="IPR027417">
    <property type="entry name" value="P-loop_NTPase"/>
</dbReference>
<feature type="compositionally biased region" description="Basic residues" evidence="12">
    <location>
        <begin position="604"/>
        <end position="619"/>
    </location>
</feature>
<comment type="similarity">
    <text evidence="9 10">Belongs to the TRAFAC class myosin-kinesin ATPase superfamily. Kinesin family.</text>
</comment>
<keyword evidence="2" id="KW-0963">Cytoplasm</keyword>
<dbReference type="RefSeq" id="XP_065653773.1">
    <property type="nucleotide sequence ID" value="XM_065797701.1"/>
</dbReference>
<feature type="domain" description="Kinesin motor" evidence="13">
    <location>
        <begin position="4"/>
        <end position="335"/>
    </location>
</feature>
<evidence type="ECO:0000256" key="4">
    <source>
        <dbReference type="ARBA" id="ARBA00022741"/>
    </source>
</evidence>
<evidence type="ECO:0000256" key="9">
    <source>
        <dbReference type="PROSITE-ProRule" id="PRU00283"/>
    </source>
</evidence>
<evidence type="ECO:0000256" key="12">
    <source>
        <dbReference type="SAM" id="MobiDB-lite"/>
    </source>
</evidence>
<evidence type="ECO:0000256" key="1">
    <source>
        <dbReference type="ARBA" id="ARBA00004245"/>
    </source>
</evidence>
<evidence type="ECO:0000256" key="2">
    <source>
        <dbReference type="ARBA" id="ARBA00022490"/>
    </source>
</evidence>
<evidence type="ECO:0000256" key="10">
    <source>
        <dbReference type="RuleBase" id="RU000394"/>
    </source>
</evidence>
<dbReference type="RefSeq" id="XP_065653774.1">
    <property type="nucleotide sequence ID" value="XM_065797702.1"/>
</dbReference>
<keyword evidence="7 9" id="KW-0505">Motor protein</keyword>
<dbReference type="PROSITE" id="PS50067">
    <property type="entry name" value="KINESIN_MOTOR_2"/>
    <property type="match status" value="1"/>
</dbReference>
<dbReference type="PANTHER" id="PTHR47969">
    <property type="entry name" value="CHROMOSOME-ASSOCIATED KINESIN KIF4A-RELATED"/>
    <property type="match status" value="1"/>
</dbReference>
<keyword evidence="8" id="KW-0206">Cytoskeleton</keyword>
<dbReference type="Gene3D" id="3.40.850.10">
    <property type="entry name" value="Kinesin motor domain"/>
    <property type="match status" value="1"/>
</dbReference>
<feature type="binding site" evidence="9">
    <location>
        <begin position="91"/>
        <end position="98"/>
    </location>
    <ligand>
        <name>ATP</name>
        <dbReference type="ChEBI" id="CHEBI:30616"/>
    </ligand>
</feature>
<dbReference type="InterPro" id="IPR036961">
    <property type="entry name" value="Kinesin_motor_dom_sf"/>
</dbReference>
<dbReference type="InterPro" id="IPR027640">
    <property type="entry name" value="Kinesin-like_fam"/>
</dbReference>
<dbReference type="Pfam" id="PF00225">
    <property type="entry name" value="Kinesin"/>
    <property type="match status" value="1"/>
</dbReference>
<evidence type="ECO:0000313" key="15">
    <source>
        <dbReference type="RefSeq" id="XP_065653772.1"/>
    </source>
</evidence>
<keyword evidence="3 10" id="KW-0493">Microtubule</keyword>
<keyword evidence="5 9" id="KW-0067">ATP-binding</keyword>
<proteinExistence type="inferred from homology"/>
<keyword evidence="6 11" id="KW-0175">Coiled coil</keyword>
<name>A0ABM4BX31_HYDVU</name>
<feature type="region of interest" description="Disordered" evidence="12">
    <location>
        <begin position="589"/>
        <end position="620"/>
    </location>
</feature>
<dbReference type="SUPFAM" id="SSF52540">
    <property type="entry name" value="P-loop containing nucleoside triphosphate hydrolases"/>
    <property type="match status" value="1"/>
</dbReference>
<dbReference type="SMART" id="SM00129">
    <property type="entry name" value="KISc"/>
    <property type="match status" value="1"/>
</dbReference>
<evidence type="ECO:0000313" key="16">
    <source>
        <dbReference type="RefSeq" id="XP_065653773.1"/>
    </source>
</evidence>
<evidence type="ECO:0000256" key="5">
    <source>
        <dbReference type="ARBA" id="ARBA00022840"/>
    </source>
</evidence>
<gene>
    <name evidence="15 16 17" type="primary">LOC136071905</name>
</gene>
<keyword evidence="14" id="KW-1185">Reference proteome</keyword>
<evidence type="ECO:0000313" key="14">
    <source>
        <dbReference type="Proteomes" id="UP001652625"/>
    </source>
</evidence>
<dbReference type="PRINTS" id="PR00380">
    <property type="entry name" value="KINESINHEAVY"/>
</dbReference>
<dbReference type="GeneID" id="136071905"/>
<keyword evidence="4 9" id="KW-0547">Nucleotide-binding</keyword>
<dbReference type="InterPro" id="IPR019821">
    <property type="entry name" value="Kinesin_motor_CS"/>
</dbReference>
<sequence>MAEAVKVIVRCRPLNSREINLKCVNIVEMDDSVGLCRLLKPDSESVEPPKSFTFDGVFNIDSVTESIYADICFPLVEGCVEGYNGTVFAYGQTGCGKSFSMQGIEDPPSQRGIIPRAFEHIFESIQVSDNSKFLIHASYLEIYNEDIRDLLGIDLKAKLDVKEHPDSGIYVKGLTKAACHSIKDMEKLMKKGSQNRSVGATLMNADSSRSHSIFTIYVETCELGTDGKEHIRAGKLNLVDLAGSERQAKTGATGDRLKEATKINLSLSALGNVISALVDGKSKHIPYRDSKLTRLLQDSLGGNTKTLMVACISPADNNYDETLSTLRYANRAKNIKNKPKINEDPKDALLREYQGEIALLKKVLTGELTMTPEILAKLGISQANVFSSAKSNEQTQHVSNEEALQIKMEYESKLELLQKNFEEEKFNKEKLEGEVLALQKDLKNTLHNATLKGFHSDQADEIYREFQLKANATDEAIRDLHRSASQKSPTNESKKSESPSKILTNAAKDVAKDVVKDVAKGIGFLRDKLSGSQHSISVSISKKDDIYGEPDIKVSENTTTSAPSNYISSMAAVIQEETVKRLNALQQQLVGSETSNNSKEELKSKHKKRKEHAKQRQSRMVKEIQKWEGEGIMLKVYDNMQEEIKIKNNAINEIQSELKAATSEISDLQSEFQTEREQYLETIRIMERQILLQKQILEKLQPTIRRDCNYFNIDKIKAQSEFDEESQLWVIPDLYIERTPLPKTGPGKESLSSMKISNPNLTQENYENRSAEQDRNAIHWEREKTSNNYFKPKRAEVLLSSSAVNGACLFADANKHFVIKNDVFTERRPQKLEALPASVFEKKKKKNKKDAA</sequence>
<evidence type="ECO:0000256" key="7">
    <source>
        <dbReference type="ARBA" id="ARBA00023175"/>
    </source>
</evidence>
<feature type="region of interest" description="Disordered" evidence="12">
    <location>
        <begin position="481"/>
        <end position="501"/>
    </location>
</feature>
<dbReference type="PROSITE" id="PS00411">
    <property type="entry name" value="KINESIN_MOTOR_1"/>
    <property type="match status" value="1"/>
</dbReference>